<dbReference type="SUPFAM" id="SSF56935">
    <property type="entry name" value="Porins"/>
    <property type="match status" value="1"/>
</dbReference>
<dbReference type="RefSeq" id="WP_054965999.1">
    <property type="nucleotide sequence ID" value="NZ_FMUN01000003.1"/>
</dbReference>
<dbReference type="PATRIC" id="fig|381306.5.peg.140"/>
<dbReference type="EMBL" id="FMUN01000003">
    <property type="protein sequence ID" value="SCY12223.1"/>
    <property type="molecule type" value="Genomic_DNA"/>
</dbReference>
<keyword evidence="2" id="KW-1185">Reference proteome</keyword>
<dbReference type="NCBIfam" id="TIGR03016">
    <property type="entry name" value="pepcterm_hypo_1"/>
    <property type="match status" value="1"/>
</dbReference>
<name>A0A0P9END5_9GAMM</name>
<sequence length="501" mass="56413">MVVTALAAPAPVLGQGVSAQGTGALFGATPFGEGADEGTEPEERTGEWVVAPRLTLGETISDNFALAPPGEEEWDLISQITPGIRVERDGSRTRAFLDYQAQSLFYVRNPESDGVFHQLEANGTGELWRNHLFLDGAASYTQQLISPLGAVPESNLVPTANRTDVATYEVSPNYVQRLGSFADARARYTYNRVDYETQSLSDSESNGVSASLDSGERYNDLGWRASYYREEERLEDWPDRTFERVSGELSHRLGAKTEVFGVYGYEDNDYETDATGGDLSSDFWEAGMRFNPTPRTALEGAYGERYFGNTWRASLQHATRRTNWQVGYSETIETESQLQADTLNLRVTDPSGNTITDEQGNPILLEVPFSLQVQDVFLRKRWTADVTADTGKSQFRLSAYQESRDYQRTGLEEEGYGAGTGWTWRVAPRTRAITRLSWDHHDLAFQGNRKDDIWRFGVRLARELRRQLTTSVDYQYLRRDSNQSSAEYRQNSVTLLLTKVF</sequence>
<accession>A0A0P9END5</accession>
<dbReference type="STRING" id="381306.AN478_07505"/>
<organism evidence="1 2">
    <name type="scientific">Thiohalorhabdus denitrificans</name>
    <dbReference type="NCBI Taxonomy" id="381306"/>
    <lineage>
        <taxon>Bacteria</taxon>
        <taxon>Pseudomonadati</taxon>
        <taxon>Pseudomonadota</taxon>
        <taxon>Gammaproteobacteria</taxon>
        <taxon>Thiohalorhabdales</taxon>
        <taxon>Thiohalorhabdaceae</taxon>
        <taxon>Thiohalorhabdus</taxon>
    </lineage>
</organism>
<evidence type="ECO:0000313" key="1">
    <source>
        <dbReference type="EMBL" id="SCY12223.1"/>
    </source>
</evidence>
<protein>
    <submittedName>
        <fullName evidence="1">Uncharacterized protein, PEP-CTERM system associated</fullName>
    </submittedName>
</protein>
<proteinExistence type="predicted"/>
<reference evidence="2" key="1">
    <citation type="submission" date="2016-10" db="EMBL/GenBank/DDBJ databases">
        <authorList>
            <person name="Varghese N."/>
        </authorList>
    </citation>
    <scope>NUCLEOTIDE SEQUENCE [LARGE SCALE GENOMIC DNA]</scope>
    <source>
        <strain evidence="2">HL 19</strain>
    </source>
</reference>
<evidence type="ECO:0000313" key="2">
    <source>
        <dbReference type="Proteomes" id="UP000183104"/>
    </source>
</evidence>
<gene>
    <name evidence="1" type="ORF">SAMN05661077_1267</name>
</gene>
<dbReference type="AlphaFoldDB" id="A0A0P9END5"/>
<dbReference type="InterPro" id="IPR017467">
    <property type="entry name" value="CHP03016_PEP-CTERM"/>
</dbReference>
<dbReference type="Proteomes" id="UP000183104">
    <property type="component" value="Unassembled WGS sequence"/>
</dbReference>